<keyword evidence="8" id="KW-0812">Transmembrane</keyword>
<dbReference type="Pfam" id="PF18719">
    <property type="entry name" value="ArlS_N"/>
    <property type="match status" value="1"/>
</dbReference>
<name>A0A1B9B9V5_9BACI</name>
<dbReference type="PRINTS" id="PR00344">
    <property type="entry name" value="BCTRLSENSOR"/>
</dbReference>
<dbReference type="SUPFAM" id="SSF47384">
    <property type="entry name" value="Homodimeric domain of signal transducing histidine kinase"/>
    <property type="match status" value="1"/>
</dbReference>
<keyword evidence="7" id="KW-0808">Transferase</keyword>
<dbReference type="InterPro" id="IPR003660">
    <property type="entry name" value="HAMP_dom"/>
</dbReference>
<evidence type="ECO:0000256" key="8">
    <source>
        <dbReference type="ARBA" id="ARBA00022692"/>
    </source>
</evidence>
<dbReference type="SUPFAM" id="SSF158472">
    <property type="entry name" value="HAMP domain-like"/>
    <property type="match status" value="1"/>
</dbReference>
<evidence type="ECO:0000256" key="1">
    <source>
        <dbReference type="ARBA" id="ARBA00000085"/>
    </source>
</evidence>
<dbReference type="SMART" id="SM00388">
    <property type="entry name" value="HisKA"/>
    <property type="match status" value="1"/>
</dbReference>
<evidence type="ECO:0000259" key="15">
    <source>
        <dbReference type="PROSITE" id="PS50109"/>
    </source>
</evidence>
<dbReference type="Pfam" id="PF02518">
    <property type="entry name" value="HATPase_c"/>
    <property type="match status" value="1"/>
</dbReference>
<comment type="subcellular location">
    <subcellularLocation>
        <location evidence="2">Cell membrane</location>
        <topology evidence="2">Multi-pass membrane protein</topology>
    </subcellularLocation>
</comment>
<evidence type="ECO:0000256" key="12">
    <source>
        <dbReference type="ARBA" id="ARBA00022989"/>
    </source>
</evidence>
<evidence type="ECO:0000256" key="13">
    <source>
        <dbReference type="ARBA" id="ARBA00023012"/>
    </source>
</evidence>
<dbReference type="GO" id="GO:0000155">
    <property type="term" value="F:phosphorelay sensor kinase activity"/>
    <property type="evidence" value="ECO:0007669"/>
    <property type="project" value="InterPro"/>
</dbReference>
<dbReference type="GO" id="GO:0005524">
    <property type="term" value="F:ATP binding"/>
    <property type="evidence" value="ECO:0007669"/>
    <property type="project" value="UniProtKB-KW"/>
</dbReference>
<dbReference type="FunFam" id="1.10.287.130:FF:000001">
    <property type="entry name" value="Two-component sensor histidine kinase"/>
    <property type="match status" value="1"/>
</dbReference>
<evidence type="ECO:0000256" key="2">
    <source>
        <dbReference type="ARBA" id="ARBA00004651"/>
    </source>
</evidence>
<dbReference type="PANTHER" id="PTHR45436:SF5">
    <property type="entry name" value="SENSOR HISTIDINE KINASE TRCS"/>
    <property type="match status" value="1"/>
</dbReference>
<dbReference type="PROSITE" id="PS50109">
    <property type="entry name" value="HIS_KIN"/>
    <property type="match status" value="1"/>
</dbReference>
<evidence type="ECO:0000256" key="14">
    <source>
        <dbReference type="ARBA" id="ARBA00023136"/>
    </source>
</evidence>
<keyword evidence="14" id="KW-0472">Membrane</keyword>
<dbReference type="SMART" id="SM00304">
    <property type="entry name" value="HAMP"/>
    <property type="match status" value="1"/>
</dbReference>
<keyword evidence="12" id="KW-1133">Transmembrane helix</keyword>
<dbReference type="PROSITE" id="PS50885">
    <property type="entry name" value="HAMP"/>
    <property type="match status" value="1"/>
</dbReference>
<dbReference type="InterPro" id="IPR041610">
    <property type="entry name" value="ArlS_N"/>
</dbReference>
<evidence type="ECO:0000256" key="7">
    <source>
        <dbReference type="ARBA" id="ARBA00022679"/>
    </source>
</evidence>
<dbReference type="InterPro" id="IPR003594">
    <property type="entry name" value="HATPase_dom"/>
</dbReference>
<dbReference type="InterPro" id="IPR036097">
    <property type="entry name" value="HisK_dim/P_sf"/>
</dbReference>
<evidence type="ECO:0000256" key="11">
    <source>
        <dbReference type="ARBA" id="ARBA00022840"/>
    </source>
</evidence>
<evidence type="ECO:0000256" key="6">
    <source>
        <dbReference type="ARBA" id="ARBA00022553"/>
    </source>
</evidence>
<gene>
    <name evidence="17" type="ORF">A8F95_04100</name>
</gene>
<sequence>MKLQTKIILTSTLLLFVLLVVANSSIYFIFKKTMTDNAVARLQIESKNITEGLKQVSNNSINKKNLLRAYLPPSGMIRILPSKGIPLFVAIKEQVDLQDLPYSYEDGEKATVKNVNNHLYAIVHTPVIWSNGDVVSLEVTEQLTDVERSLQILKLILIIASLAILIPTMVGGRILSRIILLPIQSLIQTMEDIEESRTFKKIIRPASSKDELDQMANTFNSMMDLLEENYKKQEQFVSDASHELKTPLTVIESYANMLKRWGMKRPDILEEAIEAIHSESIRMKQLTEQMLLLAKGDVQWELKIEQVDIAALCRETAKYLQQAFQRNILIHVHTENAFIRADEKKIKQLLYILVDNAVKYSETPVDITINRSPSSLSIAVTDYGIGIPKEDLAHVYERFFRVDKARTRATGGSGLGLPIARRIVAAHQGDIHIKSEEGTGTTVTVIFPV</sequence>
<accession>A0A1B9B9V5</accession>
<dbReference type="InterPro" id="IPR036890">
    <property type="entry name" value="HATPase_C_sf"/>
</dbReference>
<dbReference type="SMART" id="SM00387">
    <property type="entry name" value="HATPase_c"/>
    <property type="match status" value="1"/>
</dbReference>
<evidence type="ECO:0000256" key="3">
    <source>
        <dbReference type="ARBA" id="ARBA00012438"/>
    </source>
</evidence>
<evidence type="ECO:0000256" key="9">
    <source>
        <dbReference type="ARBA" id="ARBA00022741"/>
    </source>
</evidence>
<dbReference type="Gene3D" id="6.10.340.10">
    <property type="match status" value="1"/>
</dbReference>
<dbReference type="InterPro" id="IPR003661">
    <property type="entry name" value="HisK_dim/P_dom"/>
</dbReference>
<dbReference type="SUPFAM" id="SSF55874">
    <property type="entry name" value="ATPase domain of HSP90 chaperone/DNA topoisomerase II/histidine kinase"/>
    <property type="match status" value="1"/>
</dbReference>
<evidence type="ECO:0000256" key="10">
    <source>
        <dbReference type="ARBA" id="ARBA00022777"/>
    </source>
</evidence>
<comment type="catalytic activity">
    <reaction evidence="1">
        <text>ATP + protein L-histidine = ADP + protein N-phospho-L-histidine.</text>
        <dbReference type="EC" id="2.7.13.3"/>
    </reaction>
</comment>
<dbReference type="EC" id="2.7.13.3" evidence="3"/>
<dbReference type="GO" id="GO:0005886">
    <property type="term" value="C:plasma membrane"/>
    <property type="evidence" value="ECO:0007669"/>
    <property type="project" value="UniProtKB-SubCell"/>
</dbReference>
<keyword evidence="9" id="KW-0547">Nucleotide-binding</keyword>
<reference evidence="18" key="1">
    <citation type="submission" date="2016-05" db="EMBL/GenBank/DDBJ databases">
        <authorList>
            <person name="Liu B."/>
            <person name="Wang J."/>
            <person name="Zhu Y."/>
            <person name="Liu G."/>
            <person name="Chen Q."/>
            <person name="Chen Z."/>
            <person name="Lan J."/>
            <person name="Che J."/>
            <person name="Ge C."/>
            <person name="Shi H."/>
            <person name="Pan Z."/>
            <person name="Liu X."/>
        </authorList>
    </citation>
    <scope>NUCLEOTIDE SEQUENCE [LARGE SCALE GENOMIC DNA]</scope>
    <source>
        <strain evidence="18">FJAT-27215</strain>
    </source>
</reference>
<dbReference type="CDD" id="cd00082">
    <property type="entry name" value="HisKA"/>
    <property type="match status" value="1"/>
</dbReference>
<proteinExistence type="predicted"/>
<dbReference type="CDD" id="cd06225">
    <property type="entry name" value="HAMP"/>
    <property type="match status" value="1"/>
</dbReference>
<dbReference type="RefSeq" id="WP_065409330.1">
    <property type="nucleotide sequence ID" value="NZ_MAYT01000001.1"/>
</dbReference>
<keyword evidence="6" id="KW-0597">Phosphoprotein</keyword>
<evidence type="ECO:0000256" key="5">
    <source>
        <dbReference type="ARBA" id="ARBA00022475"/>
    </source>
</evidence>
<evidence type="ECO:0000313" key="18">
    <source>
        <dbReference type="Proteomes" id="UP000092578"/>
    </source>
</evidence>
<dbReference type="CDD" id="cd00075">
    <property type="entry name" value="HATPase"/>
    <property type="match status" value="1"/>
</dbReference>
<keyword evidence="10 17" id="KW-0418">Kinase</keyword>
<dbReference type="Gene3D" id="1.10.287.130">
    <property type="match status" value="1"/>
</dbReference>
<feature type="domain" description="Histidine kinase" evidence="15">
    <location>
        <begin position="239"/>
        <end position="449"/>
    </location>
</feature>
<dbReference type="Pfam" id="PF00672">
    <property type="entry name" value="HAMP"/>
    <property type="match status" value="1"/>
</dbReference>
<feature type="domain" description="HAMP" evidence="16">
    <location>
        <begin position="177"/>
        <end position="231"/>
    </location>
</feature>
<dbReference type="EMBL" id="MAYT01000001">
    <property type="protein sequence ID" value="OCA92875.1"/>
    <property type="molecule type" value="Genomic_DNA"/>
</dbReference>
<dbReference type="Proteomes" id="UP000092578">
    <property type="component" value="Unassembled WGS sequence"/>
</dbReference>
<keyword evidence="13" id="KW-0902">Two-component regulatory system</keyword>
<dbReference type="FunFam" id="3.30.565.10:FF:000006">
    <property type="entry name" value="Sensor histidine kinase WalK"/>
    <property type="match status" value="1"/>
</dbReference>
<dbReference type="Pfam" id="PF00512">
    <property type="entry name" value="HisKA"/>
    <property type="match status" value="1"/>
</dbReference>
<dbReference type="InterPro" id="IPR004358">
    <property type="entry name" value="Sig_transdc_His_kin-like_C"/>
</dbReference>
<evidence type="ECO:0000259" key="16">
    <source>
        <dbReference type="PROSITE" id="PS50885"/>
    </source>
</evidence>
<keyword evidence="5" id="KW-1003">Cell membrane</keyword>
<evidence type="ECO:0000256" key="4">
    <source>
        <dbReference type="ARBA" id="ARBA00015735"/>
    </source>
</evidence>
<dbReference type="Gene3D" id="3.30.565.10">
    <property type="entry name" value="Histidine kinase-like ATPase, C-terminal domain"/>
    <property type="match status" value="1"/>
</dbReference>
<organism evidence="17 18">
    <name type="scientific">Pseudobacillus wudalianchiensis</name>
    <dbReference type="NCBI Taxonomy" id="1743143"/>
    <lineage>
        <taxon>Bacteria</taxon>
        <taxon>Bacillati</taxon>
        <taxon>Bacillota</taxon>
        <taxon>Bacilli</taxon>
        <taxon>Bacillales</taxon>
        <taxon>Bacillaceae</taxon>
        <taxon>Pseudobacillus</taxon>
    </lineage>
</organism>
<dbReference type="InterPro" id="IPR005467">
    <property type="entry name" value="His_kinase_dom"/>
</dbReference>
<keyword evidence="11" id="KW-0067">ATP-binding</keyword>
<comment type="caution">
    <text evidence="17">The sequence shown here is derived from an EMBL/GenBank/DDBJ whole genome shotgun (WGS) entry which is preliminary data.</text>
</comment>
<dbReference type="PANTHER" id="PTHR45436">
    <property type="entry name" value="SENSOR HISTIDINE KINASE YKOH"/>
    <property type="match status" value="1"/>
</dbReference>
<keyword evidence="18" id="KW-1185">Reference proteome</keyword>
<dbReference type="InterPro" id="IPR050428">
    <property type="entry name" value="TCS_sensor_his_kinase"/>
</dbReference>
<evidence type="ECO:0000313" key="17">
    <source>
        <dbReference type="EMBL" id="OCA92875.1"/>
    </source>
</evidence>
<dbReference type="AlphaFoldDB" id="A0A1B9B9V5"/>
<protein>
    <recommendedName>
        <fullName evidence="4">Signal transduction histidine-protein kinase ArlS</fullName>
        <ecNumber evidence="3">2.7.13.3</ecNumber>
    </recommendedName>
</protein>